<accession>F0RKR9</accession>
<evidence type="ECO:0000313" key="3">
    <source>
        <dbReference type="Proteomes" id="UP000007718"/>
    </source>
</evidence>
<dbReference type="PROSITE" id="PS51340">
    <property type="entry name" value="MOSC"/>
    <property type="match status" value="1"/>
</dbReference>
<evidence type="ECO:0000259" key="1">
    <source>
        <dbReference type="PROSITE" id="PS51340"/>
    </source>
</evidence>
<dbReference type="OrthoDB" id="9786134at2"/>
<dbReference type="InterPro" id="IPR052353">
    <property type="entry name" value="Benzoxazolinone_Detox_Enz"/>
</dbReference>
<proteinExistence type="predicted"/>
<dbReference type="Pfam" id="PF03473">
    <property type="entry name" value="MOSC"/>
    <property type="match status" value="1"/>
</dbReference>
<dbReference type="GO" id="GO:0003824">
    <property type="term" value="F:catalytic activity"/>
    <property type="evidence" value="ECO:0007669"/>
    <property type="project" value="InterPro"/>
</dbReference>
<dbReference type="SUPFAM" id="SSF50800">
    <property type="entry name" value="PK beta-barrel domain-like"/>
    <property type="match status" value="1"/>
</dbReference>
<dbReference type="AlphaFoldDB" id="F0RKR9"/>
<reference evidence="2 3" key="2">
    <citation type="journal article" date="2012" name="Stand. Genomic Sci.">
        <title>Complete genome sequence of the orange-red pigmented, radioresistant Deinococcus proteolyticus type strain (MRP(T)).</title>
        <authorList>
            <person name="Copeland A."/>
            <person name="Zeytun A."/>
            <person name="Yassawong M."/>
            <person name="Nolan M."/>
            <person name="Lucas S."/>
            <person name="Hammon N."/>
            <person name="Deshpande S."/>
            <person name="Cheng J.F."/>
            <person name="Han C."/>
            <person name="Tapia R."/>
            <person name="Goodwin L.A."/>
            <person name="Pitluck S."/>
            <person name="Mavromatis K."/>
            <person name="Liolios K."/>
            <person name="Pagani I."/>
            <person name="Ivanova N."/>
            <person name="Mikhailova N."/>
            <person name="Pati A."/>
            <person name="Chen A."/>
            <person name="Palaniappan K."/>
            <person name="Land M."/>
            <person name="Hauser L."/>
            <person name="Jeffries C.D."/>
            <person name="Brambilla E.M."/>
            <person name="Rohde M."/>
            <person name="Sikorski J."/>
            <person name="Pukall R."/>
            <person name="Goker M."/>
            <person name="Detter J.C."/>
            <person name="Woyke T."/>
            <person name="Bristow J."/>
            <person name="Eisen J.A."/>
            <person name="Markowitz V."/>
            <person name="Hugenholtz P."/>
            <person name="Kyrpides N.C."/>
            <person name="Klenk H.P."/>
            <person name="Lapidus A."/>
        </authorList>
    </citation>
    <scope>NUCLEOTIDE SEQUENCE [LARGE SCALE GENOMIC DNA]</scope>
    <source>
        <strain evidence="3">ATCC 35074 / DSM 20540 / JCM 6276 / NBRC 101906 / NCIMB 13154 / VKM Ac-1939 / CCM 2703 / MRP</strain>
    </source>
</reference>
<dbReference type="Gene3D" id="2.40.33.20">
    <property type="entry name" value="PK beta-barrel domain-like"/>
    <property type="match status" value="1"/>
</dbReference>
<reference evidence="3" key="1">
    <citation type="submission" date="2011-02" db="EMBL/GenBank/DDBJ databases">
        <title>The complete sequence of chromosome of Deinococcus proteolyticus DSM 20540.</title>
        <authorList>
            <consortium name="US DOE Joint Genome Institute (JGI-PGF)"/>
            <person name="Lucas S."/>
            <person name="Copeland A."/>
            <person name="Lapidus A."/>
            <person name="Bruce D."/>
            <person name="Goodwin L."/>
            <person name="Pitluck S."/>
            <person name="Kyrpides N."/>
            <person name="Mavromatis K."/>
            <person name="Pagani I."/>
            <person name="Ivanova N."/>
            <person name="Ovchinnikova G."/>
            <person name="Zeytun A."/>
            <person name="Detter J.C."/>
            <person name="Han C."/>
            <person name="Land M."/>
            <person name="Hauser L."/>
            <person name="Markowitz V."/>
            <person name="Cheng J.-F."/>
            <person name="Hugenholtz P."/>
            <person name="Woyke T."/>
            <person name="Wu D."/>
            <person name="Pukall R."/>
            <person name="Steenblock K."/>
            <person name="Brambilla E."/>
            <person name="Klenk H.-P."/>
            <person name="Eisen J.A."/>
        </authorList>
    </citation>
    <scope>NUCLEOTIDE SEQUENCE [LARGE SCALE GENOMIC DNA]</scope>
    <source>
        <strain evidence="3">ATCC 35074 / DSM 20540 / JCM 6276 / NBRC 101906 / NCIMB 13154 / VKM Ac-1939 / CCM 2703 / MRP</strain>
    </source>
</reference>
<dbReference type="GO" id="GO:0030170">
    <property type="term" value="F:pyridoxal phosphate binding"/>
    <property type="evidence" value="ECO:0007669"/>
    <property type="project" value="InterPro"/>
</dbReference>
<evidence type="ECO:0000313" key="2">
    <source>
        <dbReference type="EMBL" id="ADY26781.1"/>
    </source>
</evidence>
<dbReference type="eggNOG" id="COG2258">
    <property type="taxonomic scope" value="Bacteria"/>
</dbReference>
<sequence>MTAPSQLHVLALYTGDLTRIPVGQKLTRSGIHKQPQPQLEVGADGAVGDHIANKKYHGGPDQAVYLYTQADAEAWAALGLQAGLERAYFGENVRLSGPSSAEVRPGDRFRLGEVVLEATAPRLPCALAAAYLAGDYPGNFVKDMYALGLPGIYTRVISSGTLRPGDVGEWQPAPQPDAPTLQELMQLHKARKPRPEALRRALAAPVAVRLREELQEKLAKAEARLG</sequence>
<dbReference type="PANTHER" id="PTHR30212:SF2">
    <property type="entry name" value="PROTEIN YIIM"/>
    <property type="match status" value="1"/>
</dbReference>
<feature type="domain" description="MOSC" evidence="1">
    <location>
        <begin position="33"/>
        <end position="171"/>
    </location>
</feature>
<dbReference type="InterPro" id="IPR011037">
    <property type="entry name" value="Pyrv_Knase-like_insert_dom_sf"/>
</dbReference>
<dbReference type="Proteomes" id="UP000007718">
    <property type="component" value="Chromosome"/>
</dbReference>
<gene>
    <name evidence="2" type="ordered locus">Deipr_1643</name>
</gene>
<dbReference type="RefSeq" id="WP_013615389.1">
    <property type="nucleotide sequence ID" value="NC_015161.1"/>
</dbReference>
<keyword evidence="3" id="KW-1185">Reference proteome</keyword>
<dbReference type="InterPro" id="IPR005302">
    <property type="entry name" value="MoCF_Sase_C"/>
</dbReference>
<dbReference type="EMBL" id="CP002536">
    <property type="protein sequence ID" value="ADY26781.1"/>
    <property type="molecule type" value="Genomic_DNA"/>
</dbReference>
<dbReference type="PANTHER" id="PTHR30212">
    <property type="entry name" value="PROTEIN YIIM"/>
    <property type="match status" value="1"/>
</dbReference>
<organism evidence="2 3">
    <name type="scientific">Deinococcus proteolyticus (strain ATCC 35074 / DSM 20540 / JCM 6276 / NBRC 101906 / NCIMB 13154 / VKM Ac-1939 / CCM 2703 / MRP)</name>
    <dbReference type="NCBI Taxonomy" id="693977"/>
    <lineage>
        <taxon>Bacteria</taxon>
        <taxon>Thermotogati</taxon>
        <taxon>Deinococcota</taxon>
        <taxon>Deinococci</taxon>
        <taxon>Deinococcales</taxon>
        <taxon>Deinococcaceae</taxon>
        <taxon>Deinococcus</taxon>
    </lineage>
</organism>
<dbReference type="HOGENOM" id="CLU_082566_0_1_0"/>
<dbReference type="GO" id="GO:0030151">
    <property type="term" value="F:molybdenum ion binding"/>
    <property type="evidence" value="ECO:0007669"/>
    <property type="project" value="InterPro"/>
</dbReference>
<protein>
    <submittedName>
        <fullName evidence="2">MOSC domain containing protein</fullName>
    </submittedName>
</protein>
<dbReference type="KEGG" id="dpt:Deipr_1643"/>
<name>F0RKR9_DEIPM</name>